<dbReference type="AlphaFoldDB" id="A0A398DTE0"/>
<reference evidence="1 2" key="1">
    <citation type="submission" date="2018-09" db="EMBL/GenBank/DDBJ databases">
        <title>Discovery and Ecogenomic Context for Candidatus Cryosericales, a Global Caldiserica Order Active in Thawing Permafrost.</title>
        <authorList>
            <person name="Martinez M.A."/>
            <person name="Woodcroft B.J."/>
            <person name="Ignacio Espinoza J.C."/>
            <person name="Zayed A."/>
            <person name="Singleton C.M."/>
            <person name="Boyd J."/>
            <person name="Li Y.-F."/>
            <person name="Purvine S."/>
            <person name="Maughan H."/>
            <person name="Hodgkins S.B."/>
            <person name="Anderson D."/>
            <person name="Sederholm M."/>
            <person name="Temperton B."/>
            <person name="Saleska S.R."/>
            <person name="Tyson G.W."/>
            <person name="Rich V.I."/>
        </authorList>
    </citation>
    <scope>NUCLEOTIDE SEQUENCE [LARGE SCALE GENOMIC DNA]</scope>
    <source>
        <strain evidence="1 2">SMC1</strain>
    </source>
</reference>
<proteinExistence type="predicted"/>
<evidence type="ECO:0000313" key="2">
    <source>
        <dbReference type="Proteomes" id="UP000266113"/>
    </source>
</evidence>
<dbReference type="InterPro" id="IPR014718">
    <property type="entry name" value="GH-type_carb-bd"/>
</dbReference>
<dbReference type="CDD" id="cd09023">
    <property type="entry name" value="Aldose_epim_Ec_c4013"/>
    <property type="match status" value="1"/>
</dbReference>
<evidence type="ECO:0000313" key="1">
    <source>
        <dbReference type="EMBL" id="RIE15398.1"/>
    </source>
</evidence>
<name>A0A398DTE0_9BACT</name>
<dbReference type="OrthoDB" id="9791280at2"/>
<dbReference type="Gene3D" id="2.70.98.10">
    <property type="match status" value="1"/>
</dbReference>
<protein>
    <submittedName>
        <fullName evidence="1">DUF4432 family protein</fullName>
    </submittedName>
</protein>
<comment type="caution">
    <text evidence="1">The sequence shown here is derived from an EMBL/GenBank/DDBJ whole genome shotgun (WGS) entry which is preliminary data.</text>
</comment>
<dbReference type="EMBL" id="QXIY01000054">
    <property type="protein sequence ID" value="RIE15398.1"/>
    <property type="molecule type" value="Genomic_DNA"/>
</dbReference>
<keyword evidence="2" id="KW-1185">Reference proteome</keyword>
<dbReference type="InterPro" id="IPR027839">
    <property type="entry name" value="DUF4432"/>
</dbReference>
<accession>A0A398DTE0</accession>
<organism evidence="1 2">
    <name type="scientific">Candidatus Cryosericum septentrionale</name>
    <dbReference type="NCBI Taxonomy" id="2290913"/>
    <lineage>
        <taxon>Bacteria</taxon>
        <taxon>Pseudomonadati</taxon>
        <taxon>Caldisericota/Cryosericota group</taxon>
        <taxon>Candidatus Cryosericota</taxon>
        <taxon>Candidatus Cryosericia</taxon>
        <taxon>Candidatus Cryosericales</taxon>
        <taxon>Candidatus Cryosericaceae</taxon>
        <taxon>Candidatus Cryosericum</taxon>
    </lineage>
</organism>
<dbReference type="GO" id="GO:0030246">
    <property type="term" value="F:carbohydrate binding"/>
    <property type="evidence" value="ECO:0007669"/>
    <property type="project" value="InterPro"/>
</dbReference>
<dbReference type="Pfam" id="PF14486">
    <property type="entry name" value="DUF4432"/>
    <property type="match status" value="1"/>
</dbReference>
<sequence length="340" mass="38645">MKQELLKKIGSMQQIAYARKIQFEEGRAGGMKAIEVKSGEISFTAMEDKCLDICQLSYKGIGLNFLSKPGLQGRNQYDTNGAEAQHSMMCGLFFTCGTDNVGGPVMDGNQQLVMHGRLRTTPAEHVCCDTYWEMDQYKLEIKGEMREAMLFGENIVLRRTISTIYESNIVHIHDEVTNEAFAEAPLMFLYHYNIGYPLLDENSRIILPTQKTTLKGENKSTSNWNWDKFSKPVDNLPEQVFYHDLIADKDGNTTATIVNDALGIGVQLCFNKKQFPYFTQWKSMASGDYVVGLEPCNCHVEARVEERKQKTLKTLAPFETAIFDINIIILDKDKKNWITD</sequence>
<dbReference type="Proteomes" id="UP000266113">
    <property type="component" value="Unassembled WGS sequence"/>
</dbReference>
<gene>
    <name evidence="1" type="ORF">SMC1_10215</name>
</gene>